<evidence type="ECO:0000256" key="1">
    <source>
        <dbReference type="SAM" id="MobiDB-lite"/>
    </source>
</evidence>
<evidence type="ECO:0000313" key="4">
    <source>
        <dbReference type="Proteomes" id="UP001515943"/>
    </source>
</evidence>
<dbReference type="InterPro" id="IPR011856">
    <property type="entry name" value="tRNA_endonuc-like_dom_sf"/>
</dbReference>
<dbReference type="InterPro" id="IPR052906">
    <property type="entry name" value="Type_IV_Methyl-Rstrct_Enzyme"/>
</dbReference>
<dbReference type="Pfam" id="PF04471">
    <property type="entry name" value="Mrr_cat"/>
    <property type="match status" value="1"/>
</dbReference>
<evidence type="ECO:0000259" key="2">
    <source>
        <dbReference type="Pfam" id="PF04471"/>
    </source>
</evidence>
<proteinExistence type="predicted"/>
<dbReference type="Proteomes" id="UP001515943">
    <property type="component" value="Unassembled WGS sequence"/>
</dbReference>
<keyword evidence="3" id="KW-0378">Hydrolase</keyword>
<sequence>MFGASKQHQQLVQQRQIDYQHACGVHAHKEQARQQALAEAQRRHQDRAQTHQANAARTNAEVDRLEQAFVARQPEAIEDYFELVIESSPVPDDVPVDVEVAYQTEARRLYVIRELPTVDIVPEVQEYKYVRTRDATDAKPRPVKEIRQRYADLVAQLVLLTIRDAFDVQPHDLVNEVAVNGHVSTRNKATGQPERPCLVSVTATREQFDQLVLTQLDATECLRHLNALVSPHPHDMEAVRPFFDPDLSRYRFVDEIDIAAGLDGRPVLVSLTPTEFEHLVRQLFEATGMHSWVTQASRDDGVDAVAMNPDPLIGGLCIVQAKRYSKAVPINDVRALAGTMDDTRAGRGILVTTSWFGKQAHDFVARNGRIQLIEGPELKHLLAEHLGLDVVIGVQKGKRQPS</sequence>
<keyword evidence="3" id="KW-0255">Endonuclease</keyword>
<name>A0ABX1FZ87_9PSEU</name>
<accession>A0ABX1FZ87</accession>
<protein>
    <submittedName>
        <fullName evidence="3">Restriction endonuclease</fullName>
    </submittedName>
</protein>
<dbReference type="PANTHER" id="PTHR30015">
    <property type="entry name" value="MRR RESTRICTION SYSTEM PROTEIN"/>
    <property type="match status" value="1"/>
</dbReference>
<dbReference type="SUPFAM" id="SSF52980">
    <property type="entry name" value="Restriction endonuclease-like"/>
    <property type="match status" value="1"/>
</dbReference>
<reference evidence="3 4" key="1">
    <citation type="submission" date="2019-08" db="EMBL/GenBank/DDBJ databases">
        <title>Lentzea from Indian Himalayas.</title>
        <authorList>
            <person name="Mandal S."/>
            <person name="Mallick Gupta A."/>
            <person name="Maiti P.K."/>
            <person name="Sarkar J."/>
            <person name="Mandal S."/>
        </authorList>
    </citation>
    <scope>NUCLEOTIDE SEQUENCE [LARGE SCALE GENOMIC DNA]</scope>
    <source>
        <strain evidence="3 4">PSKA42</strain>
    </source>
</reference>
<evidence type="ECO:0000313" key="3">
    <source>
        <dbReference type="EMBL" id="NKE63673.1"/>
    </source>
</evidence>
<organism evidence="3 4">
    <name type="scientific">Lentzea indica</name>
    <dbReference type="NCBI Taxonomy" id="2604800"/>
    <lineage>
        <taxon>Bacteria</taxon>
        <taxon>Bacillati</taxon>
        <taxon>Actinomycetota</taxon>
        <taxon>Actinomycetes</taxon>
        <taxon>Pseudonocardiales</taxon>
        <taxon>Pseudonocardiaceae</taxon>
        <taxon>Lentzea</taxon>
    </lineage>
</organism>
<dbReference type="PANTHER" id="PTHR30015:SF7">
    <property type="entry name" value="TYPE IV METHYL-DIRECTED RESTRICTION ENZYME ECOKMRR"/>
    <property type="match status" value="1"/>
</dbReference>
<dbReference type="InterPro" id="IPR007560">
    <property type="entry name" value="Restrct_endonuc_IV_Mrr"/>
</dbReference>
<dbReference type="EMBL" id="VSRL01000395">
    <property type="protein sequence ID" value="NKE63673.1"/>
    <property type="molecule type" value="Genomic_DNA"/>
</dbReference>
<dbReference type="GO" id="GO:0004519">
    <property type="term" value="F:endonuclease activity"/>
    <property type="evidence" value="ECO:0007669"/>
    <property type="project" value="UniProtKB-KW"/>
</dbReference>
<gene>
    <name evidence="3" type="ORF">FXN61_45945</name>
</gene>
<feature type="compositionally biased region" description="Basic and acidic residues" evidence="1">
    <location>
        <begin position="40"/>
        <end position="49"/>
    </location>
</feature>
<feature type="domain" description="Restriction endonuclease type IV Mrr" evidence="2">
    <location>
        <begin position="270"/>
        <end position="382"/>
    </location>
</feature>
<comment type="caution">
    <text evidence="3">The sequence shown here is derived from an EMBL/GenBank/DDBJ whole genome shotgun (WGS) entry which is preliminary data.</text>
</comment>
<feature type="region of interest" description="Disordered" evidence="1">
    <location>
        <begin position="34"/>
        <end position="59"/>
    </location>
</feature>
<dbReference type="InterPro" id="IPR011335">
    <property type="entry name" value="Restrct_endonuc-II-like"/>
</dbReference>
<dbReference type="Gene3D" id="3.40.1350.10">
    <property type="match status" value="1"/>
</dbReference>
<keyword evidence="3" id="KW-0540">Nuclease</keyword>
<keyword evidence="4" id="KW-1185">Reference proteome</keyword>